<dbReference type="AlphaFoldDB" id="A0A1H7PM33"/>
<feature type="chain" id="PRO_5010256624" description="N-acetyltransferase domain-containing protein" evidence="1">
    <location>
        <begin position="19"/>
        <end position="266"/>
    </location>
</feature>
<proteinExistence type="predicted"/>
<reference evidence="3" key="1">
    <citation type="submission" date="2016-10" db="EMBL/GenBank/DDBJ databases">
        <authorList>
            <person name="Varghese N."/>
            <person name="Submissions S."/>
        </authorList>
    </citation>
    <scope>NUCLEOTIDE SEQUENCE [LARGE SCALE GENOMIC DNA]</scope>
    <source>
        <strain evidence="3">DSM 17044</strain>
    </source>
</reference>
<sequence length="266" mass="28986">MHALAKRFFAHHPALSLAALGAAQNATELNLCPAGVPVEFLPAEEHNSLSRQYLELNQLAFGKLGLPNWVLSDLYLQPGAIGLLRCPARMLSEPSRQRLSLPDEERVIAAAYYAAPTVHRGHFIGVSLLSFLPGVQAGAWVKALTLKMLGARRMRGIAQWNNLSLRVHTRLGPMRLVGHVPGVHDYVERSFLYEMDLTDEAREVAAMERRLLFQPTRRVSATDSPALGSLLRRAEAGETLYLIPPGLDGGDILVHEGPLPAGDGGA</sequence>
<dbReference type="OrthoDB" id="5499068at2"/>
<feature type="signal peptide" evidence="1">
    <location>
        <begin position="1"/>
        <end position="18"/>
    </location>
</feature>
<name>A0A1H7PM33_STIAU</name>
<organism evidence="2 3">
    <name type="scientific">Stigmatella aurantiaca</name>
    <dbReference type="NCBI Taxonomy" id="41"/>
    <lineage>
        <taxon>Bacteria</taxon>
        <taxon>Pseudomonadati</taxon>
        <taxon>Myxococcota</taxon>
        <taxon>Myxococcia</taxon>
        <taxon>Myxococcales</taxon>
        <taxon>Cystobacterineae</taxon>
        <taxon>Archangiaceae</taxon>
        <taxon>Stigmatella</taxon>
    </lineage>
</organism>
<dbReference type="RefSeq" id="WP_075006721.1">
    <property type="nucleotide sequence ID" value="NZ_FOAP01000005.1"/>
</dbReference>
<protein>
    <recommendedName>
        <fullName evidence="4">N-acetyltransferase domain-containing protein</fullName>
    </recommendedName>
</protein>
<keyword evidence="1" id="KW-0732">Signal</keyword>
<accession>A0A1H7PM33</accession>
<dbReference type="EMBL" id="FOAP01000005">
    <property type="protein sequence ID" value="SEL36891.1"/>
    <property type="molecule type" value="Genomic_DNA"/>
</dbReference>
<evidence type="ECO:0008006" key="4">
    <source>
        <dbReference type="Google" id="ProtNLM"/>
    </source>
</evidence>
<evidence type="ECO:0000256" key="1">
    <source>
        <dbReference type="SAM" id="SignalP"/>
    </source>
</evidence>
<gene>
    <name evidence="2" type="ORF">SAMN05444354_105340</name>
</gene>
<keyword evidence="3" id="KW-1185">Reference proteome</keyword>
<evidence type="ECO:0000313" key="2">
    <source>
        <dbReference type="EMBL" id="SEL36891.1"/>
    </source>
</evidence>
<evidence type="ECO:0000313" key="3">
    <source>
        <dbReference type="Proteomes" id="UP000182719"/>
    </source>
</evidence>
<dbReference type="Proteomes" id="UP000182719">
    <property type="component" value="Unassembled WGS sequence"/>
</dbReference>